<dbReference type="EMBL" id="AEVF01000012">
    <property type="protein sequence ID" value="EFX40172.1"/>
    <property type="molecule type" value="Genomic_DNA"/>
</dbReference>
<dbReference type="SMART" id="SM00563">
    <property type="entry name" value="PlsC"/>
    <property type="match status" value="1"/>
</dbReference>
<dbReference type="GO" id="GO:0006654">
    <property type="term" value="P:phosphatidic acid biosynthetic process"/>
    <property type="evidence" value="ECO:0007669"/>
    <property type="project" value="TreeGrafter"/>
</dbReference>
<dbReference type="STRING" id="888746.HMPREF9180_1088"/>
<evidence type="ECO:0000256" key="1">
    <source>
        <dbReference type="ARBA" id="ARBA00022679"/>
    </source>
</evidence>
<dbReference type="eggNOG" id="COG0204">
    <property type="taxonomic scope" value="Bacteria"/>
</dbReference>
<keyword evidence="6" id="KW-1185">Reference proteome</keyword>
<dbReference type="SUPFAM" id="SSF69593">
    <property type="entry name" value="Glycerol-3-phosphate (1)-acyltransferase"/>
    <property type="match status" value="1"/>
</dbReference>
<sequence length="277" mass="32259">MHILLLQKTFACPSMIRYNKRKKTEGDTMFYTYLRGLVMLILWSINGNAHFHNTEKIPSLDENYILVAPHRTWWDPVYMAFATKPKQFVFMAKKELFLNRIFGWWIRMCGAFPIDRENPGSSAIKYPINVLKKSNRSLIMFPSGSRHSNDVKGGVALIAKMAKVCIMPVTYTGPMTLKGLISRERIDMNFGNPIDISDIKKMNDEGIEMVADRIQSEFQRLDEETKQWHNNKKPNPLWWFIRIPALLLAIIVGILTILFTFVASFVWDPDKKRERLQ</sequence>
<dbReference type="HOGENOM" id="CLU_027938_4_3_9"/>
<dbReference type="GO" id="GO:0003841">
    <property type="term" value="F:1-acylglycerol-3-phosphate O-acyltransferase activity"/>
    <property type="evidence" value="ECO:0007669"/>
    <property type="project" value="TreeGrafter"/>
</dbReference>
<keyword evidence="3" id="KW-0472">Membrane</keyword>
<keyword evidence="3" id="KW-1133">Transmembrane helix</keyword>
<keyword evidence="2 5" id="KW-0012">Acyltransferase</keyword>
<evidence type="ECO:0000313" key="5">
    <source>
        <dbReference type="EMBL" id="EFX40172.1"/>
    </source>
</evidence>
<feature type="domain" description="Phospholipid/glycerol acyltransferase" evidence="4">
    <location>
        <begin position="64"/>
        <end position="174"/>
    </location>
</feature>
<keyword evidence="3" id="KW-0812">Transmembrane</keyword>
<proteinExistence type="predicted"/>
<keyword evidence="1 5" id="KW-0808">Transferase</keyword>
<evidence type="ECO:0000256" key="2">
    <source>
        <dbReference type="ARBA" id="ARBA00023315"/>
    </source>
</evidence>
<dbReference type="Proteomes" id="UP000010304">
    <property type="component" value="Unassembled WGS sequence"/>
</dbReference>
<dbReference type="PANTHER" id="PTHR10434">
    <property type="entry name" value="1-ACYL-SN-GLYCEROL-3-PHOSPHATE ACYLTRANSFERASE"/>
    <property type="match status" value="1"/>
</dbReference>
<feature type="transmembrane region" description="Helical" evidence="3">
    <location>
        <begin position="237"/>
        <end position="267"/>
    </location>
</feature>
<comment type="caution">
    <text evidence="5">The sequence shown here is derived from an EMBL/GenBank/DDBJ whole genome shotgun (WGS) entry which is preliminary data.</text>
</comment>
<evidence type="ECO:0000256" key="3">
    <source>
        <dbReference type="SAM" id="Phobius"/>
    </source>
</evidence>
<dbReference type="PANTHER" id="PTHR10434:SF40">
    <property type="entry name" value="1-ACYL-SN-GLYCEROL-3-PHOSPHATE ACYLTRANSFERASE"/>
    <property type="match status" value="1"/>
</dbReference>
<dbReference type="InterPro" id="IPR002123">
    <property type="entry name" value="Plipid/glycerol_acylTrfase"/>
</dbReference>
<reference evidence="5 6" key="1">
    <citation type="submission" date="2010-12" db="EMBL/GenBank/DDBJ databases">
        <authorList>
            <person name="Muzny D."/>
            <person name="Qin X."/>
            <person name="Deng J."/>
            <person name="Jiang H."/>
            <person name="Liu Y."/>
            <person name="Qu J."/>
            <person name="Song X.-Z."/>
            <person name="Zhang L."/>
            <person name="Thornton R."/>
            <person name="Coyle M."/>
            <person name="Francisco L."/>
            <person name="Jackson L."/>
            <person name="Javaid M."/>
            <person name="Korchina V."/>
            <person name="Kovar C."/>
            <person name="Mata R."/>
            <person name="Mathew T."/>
            <person name="Ngo R."/>
            <person name="Nguyen L."/>
            <person name="Nguyen N."/>
            <person name="Okwuonu G."/>
            <person name="Ongeri F."/>
            <person name="Pham C."/>
            <person name="Simmons D."/>
            <person name="Wilczek-Boney K."/>
            <person name="Hale W."/>
            <person name="Jakkamsetti A."/>
            <person name="Pham P."/>
            <person name="Ruth R."/>
            <person name="San Lucas F."/>
            <person name="Warren J."/>
            <person name="Zhang J."/>
            <person name="Zhao Z."/>
            <person name="Zhou C."/>
            <person name="Zhu D."/>
            <person name="Lee S."/>
            <person name="Bess C."/>
            <person name="Blankenburg K."/>
            <person name="Forbes L."/>
            <person name="Fu Q."/>
            <person name="Gubbala S."/>
            <person name="Hirani K."/>
            <person name="Jayaseelan J.C."/>
            <person name="Lara F."/>
            <person name="Munidasa M."/>
            <person name="Palculict T."/>
            <person name="Patil S."/>
            <person name="Pu L.-L."/>
            <person name="Saada N."/>
            <person name="Tang L."/>
            <person name="Weissenberger G."/>
            <person name="Zhu Y."/>
            <person name="Hemphill L."/>
            <person name="Shang Y."/>
            <person name="Youmans B."/>
            <person name="Ayvaz T."/>
            <person name="Ross M."/>
            <person name="Santibanez J."/>
            <person name="Aqrawi P."/>
            <person name="Gross S."/>
            <person name="Joshi V."/>
            <person name="Fowler G."/>
            <person name="Nazareth L."/>
            <person name="Reid J."/>
            <person name="Worley K."/>
            <person name="Petrosino J."/>
            <person name="Highlander S."/>
            <person name="Gibbs R."/>
        </authorList>
    </citation>
    <scope>NUCLEOTIDE SEQUENCE [LARGE SCALE GENOMIC DNA]</scope>
    <source>
        <strain evidence="5 6">ATCC 700780</strain>
    </source>
</reference>
<gene>
    <name evidence="5" type="ORF">HMPREF9180_1088</name>
</gene>
<dbReference type="Pfam" id="PF01553">
    <property type="entry name" value="Acyltransferase"/>
    <property type="match status" value="1"/>
</dbReference>
<dbReference type="CDD" id="cd07989">
    <property type="entry name" value="LPLAT_AGPAT-like"/>
    <property type="match status" value="1"/>
</dbReference>
<dbReference type="AlphaFoldDB" id="E8KC83"/>
<organism evidence="5 6">
    <name type="scientific">Streptococcus peroris ATCC 700780</name>
    <dbReference type="NCBI Taxonomy" id="888746"/>
    <lineage>
        <taxon>Bacteria</taxon>
        <taxon>Bacillati</taxon>
        <taxon>Bacillota</taxon>
        <taxon>Bacilli</taxon>
        <taxon>Lactobacillales</taxon>
        <taxon>Streptococcaceae</taxon>
        <taxon>Streptococcus</taxon>
    </lineage>
</organism>
<protein>
    <submittedName>
        <fullName evidence="5">Acyltransferase</fullName>
    </submittedName>
</protein>
<accession>E8KC83</accession>
<evidence type="ECO:0000259" key="4">
    <source>
        <dbReference type="SMART" id="SM00563"/>
    </source>
</evidence>
<evidence type="ECO:0000313" key="6">
    <source>
        <dbReference type="Proteomes" id="UP000010304"/>
    </source>
</evidence>
<name>E8KC83_9STRE</name>